<dbReference type="Gene3D" id="1.20.1050.80">
    <property type="entry name" value="VPS9 domain"/>
    <property type="match status" value="1"/>
</dbReference>
<feature type="compositionally biased region" description="Polar residues" evidence="1">
    <location>
        <begin position="199"/>
        <end position="208"/>
    </location>
</feature>
<dbReference type="InterPro" id="IPR003123">
    <property type="entry name" value="VPS9"/>
</dbReference>
<feature type="region of interest" description="Disordered" evidence="1">
    <location>
        <begin position="584"/>
        <end position="635"/>
    </location>
</feature>
<dbReference type="AlphaFoldDB" id="A0A854Q9A8"/>
<dbReference type="SUPFAM" id="SSF46934">
    <property type="entry name" value="UBA-like"/>
    <property type="match status" value="1"/>
</dbReference>
<dbReference type="SUPFAM" id="SSF109993">
    <property type="entry name" value="VPS9 domain"/>
    <property type="match status" value="1"/>
</dbReference>
<name>A0A854Q9A8_CRYNE</name>
<dbReference type="PANTHER" id="PTHR23101:SF25">
    <property type="entry name" value="GTPASE-ACTIVATING PROTEIN AND VPS9 DOMAIN-CONTAINING PROTEIN 1"/>
    <property type="match status" value="1"/>
</dbReference>
<dbReference type="GO" id="GO:0005829">
    <property type="term" value="C:cytosol"/>
    <property type="evidence" value="ECO:0007669"/>
    <property type="project" value="TreeGrafter"/>
</dbReference>
<sequence length="737" mass="79906">MAFPRRPHLKPNMSPPPTPPTVTEPSSNPLPSNPDPAPAHPDETLAAEKPSMNNLATPAPPPRPSTLTAPDAPAQNPPVKGIPASTPAANATPLAGGGRGDDDAESGGVVKGKSIDLSEFDPYATTTTTTTRALGSAFAGRKKKKKSDDAVGLEEPLKRLQEKEEGNARRVEQSVDMAPTGSSQDAARRFGLGEREQASNKPMTPGTSTERDEEASEKDKEPAFNFQGFLKDLKLKSAEPVARYLKSFLSNFVKKPFTVNEQIKLIHDFLAFISEKMVQVEPWKSQSSAEFDNALEAMEKLVMNRLYNYTFTPELVPSQPITTDDLERDRVFSQRVRLFGWIREKHLDVPEGEAAQGFLGFAEQELLKINHYKAPRDKMICILNCCKVIFGLIRNVYGAESGGADAFIPILIFVVLRANPENLISNLEYIQRFRSHSKLQGEAAYYLSSISGAIQFIETMDASSLSNITQPEFESHVEAAIQELPPSPSSEKNGSGMLQLSAASFRTPAAAEKDQGRERRERERDSKLISPFAAATPGDEAARPLSMASAQASLEGTRKWFARTGNLAQEAVSKPLNAIGKILEGMSPADTRQGSEDGSGDEDEEGEGGGGGGRVQGMLTVGETSAGRGPGGVFPRDVFGSRRFRAVTPESPSRRPTFGDEGISRTGTPSSDILPDFSALQIQSSIDASQETYAQTRHANVQTLHQMFPALDEEIVEAVLEGCHDDLGLAIDRLLEM</sequence>
<reference evidence="4 5" key="1">
    <citation type="submission" date="2017-06" db="EMBL/GenBank/DDBJ databases">
        <title>Global population genomics of the pathogenic fungus Cryptococcus neoformans var. grubii.</title>
        <authorList>
            <person name="Cuomo C."/>
            <person name="Litvintseva A."/>
            <person name="Chen Y."/>
            <person name="Young S."/>
            <person name="Zeng Q."/>
            <person name="Chapman S."/>
            <person name="Gujja S."/>
            <person name="Saif S."/>
            <person name="Birren B."/>
        </authorList>
    </citation>
    <scope>NUCLEOTIDE SEQUENCE [LARGE SCALE GENOMIC DNA]</scope>
    <source>
        <strain evidence="4 5">Tu259-1</strain>
    </source>
</reference>
<dbReference type="InterPro" id="IPR041545">
    <property type="entry name" value="DUF5601"/>
</dbReference>
<dbReference type="InterPro" id="IPR045046">
    <property type="entry name" value="Vps9-like"/>
</dbReference>
<dbReference type="Pfam" id="PF18151">
    <property type="entry name" value="DUF5601"/>
    <property type="match status" value="1"/>
</dbReference>
<feature type="compositionally biased region" description="Basic and acidic residues" evidence="1">
    <location>
        <begin position="186"/>
        <end position="198"/>
    </location>
</feature>
<dbReference type="PROSITE" id="PS51205">
    <property type="entry name" value="VPS9"/>
    <property type="match status" value="1"/>
</dbReference>
<evidence type="ECO:0000313" key="5">
    <source>
        <dbReference type="Proteomes" id="UP000199727"/>
    </source>
</evidence>
<feature type="domain" description="CUE" evidence="2">
    <location>
        <begin position="696"/>
        <end position="737"/>
    </location>
</feature>
<accession>A0A854Q9A8</accession>
<dbReference type="InterPro" id="IPR037191">
    <property type="entry name" value="VPS9_dom_sf"/>
</dbReference>
<dbReference type="CDD" id="cd14279">
    <property type="entry name" value="CUE"/>
    <property type="match status" value="1"/>
</dbReference>
<proteinExistence type="predicted"/>
<dbReference type="Gene3D" id="1.10.246.120">
    <property type="match status" value="1"/>
</dbReference>
<dbReference type="InterPro" id="IPR009060">
    <property type="entry name" value="UBA-like_sf"/>
</dbReference>
<dbReference type="SMART" id="SM00167">
    <property type="entry name" value="VPS9"/>
    <property type="match status" value="1"/>
</dbReference>
<dbReference type="GO" id="GO:0031267">
    <property type="term" value="F:small GTPase binding"/>
    <property type="evidence" value="ECO:0007669"/>
    <property type="project" value="TreeGrafter"/>
</dbReference>
<evidence type="ECO:0000256" key="1">
    <source>
        <dbReference type="SAM" id="MobiDB-lite"/>
    </source>
</evidence>
<dbReference type="GO" id="GO:0030139">
    <property type="term" value="C:endocytic vesicle"/>
    <property type="evidence" value="ECO:0007669"/>
    <property type="project" value="TreeGrafter"/>
</dbReference>
<feature type="region of interest" description="Disordered" evidence="1">
    <location>
        <begin position="648"/>
        <end position="674"/>
    </location>
</feature>
<dbReference type="SMART" id="SM00546">
    <property type="entry name" value="CUE"/>
    <property type="match status" value="1"/>
</dbReference>
<gene>
    <name evidence="4" type="ORF">C361_04882</name>
</gene>
<protein>
    <submittedName>
        <fullName evidence="4">Vacuolar protein sorting-associated protein 9</fullName>
    </submittedName>
</protein>
<dbReference type="PANTHER" id="PTHR23101">
    <property type="entry name" value="RAB GDP/GTP EXCHANGE FACTOR"/>
    <property type="match status" value="1"/>
</dbReference>
<dbReference type="PROSITE" id="PS51140">
    <property type="entry name" value="CUE"/>
    <property type="match status" value="1"/>
</dbReference>
<organism evidence="4 5">
    <name type="scientific">Cryptococcus neoformans Tu259-1</name>
    <dbReference type="NCBI Taxonomy" id="1230072"/>
    <lineage>
        <taxon>Eukaryota</taxon>
        <taxon>Fungi</taxon>
        <taxon>Dikarya</taxon>
        <taxon>Basidiomycota</taxon>
        <taxon>Agaricomycotina</taxon>
        <taxon>Tremellomycetes</taxon>
        <taxon>Tremellales</taxon>
        <taxon>Cryptococcaceae</taxon>
        <taxon>Cryptococcus</taxon>
        <taxon>Cryptococcus neoformans species complex</taxon>
    </lineage>
</organism>
<feature type="compositionally biased region" description="Pro residues" evidence="1">
    <location>
        <begin position="13"/>
        <end position="22"/>
    </location>
</feature>
<comment type="caution">
    <text evidence="4">The sequence shown here is derived from an EMBL/GenBank/DDBJ whole genome shotgun (WGS) entry which is preliminary data.</text>
</comment>
<dbReference type="Proteomes" id="UP000199727">
    <property type="component" value="Unassembled WGS sequence"/>
</dbReference>
<evidence type="ECO:0000259" key="3">
    <source>
        <dbReference type="PROSITE" id="PS51205"/>
    </source>
</evidence>
<dbReference type="Pfam" id="PF02845">
    <property type="entry name" value="CUE"/>
    <property type="match status" value="1"/>
</dbReference>
<dbReference type="Pfam" id="PF02204">
    <property type="entry name" value="VPS9"/>
    <property type="match status" value="1"/>
</dbReference>
<dbReference type="InterPro" id="IPR003892">
    <property type="entry name" value="CUE"/>
</dbReference>
<dbReference type="GO" id="GO:0043130">
    <property type="term" value="F:ubiquitin binding"/>
    <property type="evidence" value="ECO:0007669"/>
    <property type="project" value="InterPro"/>
</dbReference>
<dbReference type="EMBL" id="AMKT01000067">
    <property type="protein sequence ID" value="OXG16513.1"/>
    <property type="molecule type" value="Genomic_DNA"/>
</dbReference>
<feature type="region of interest" description="Disordered" evidence="1">
    <location>
        <begin position="1"/>
        <end position="221"/>
    </location>
</feature>
<feature type="compositionally biased region" description="Basic and acidic residues" evidence="1">
    <location>
        <begin position="511"/>
        <end position="527"/>
    </location>
</feature>
<feature type="compositionally biased region" description="Acidic residues" evidence="1">
    <location>
        <begin position="598"/>
        <end position="607"/>
    </location>
</feature>
<evidence type="ECO:0000313" key="4">
    <source>
        <dbReference type="EMBL" id="OXG16513.1"/>
    </source>
</evidence>
<feature type="domain" description="VPS9" evidence="3">
    <location>
        <begin position="326"/>
        <end position="466"/>
    </location>
</feature>
<evidence type="ECO:0000259" key="2">
    <source>
        <dbReference type="PROSITE" id="PS51140"/>
    </source>
</evidence>
<feature type="region of interest" description="Disordered" evidence="1">
    <location>
        <begin position="502"/>
        <end position="549"/>
    </location>
</feature>
<feature type="compositionally biased region" description="Basic and acidic residues" evidence="1">
    <location>
        <begin position="155"/>
        <end position="173"/>
    </location>
</feature>
<dbReference type="Gene3D" id="1.10.8.10">
    <property type="entry name" value="DNA helicase RuvA subunit, C-terminal domain"/>
    <property type="match status" value="1"/>
</dbReference>
<dbReference type="GO" id="GO:0005085">
    <property type="term" value="F:guanyl-nucleotide exchange factor activity"/>
    <property type="evidence" value="ECO:0007669"/>
    <property type="project" value="InterPro"/>
</dbReference>
<dbReference type="GO" id="GO:0016192">
    <property type="term" value="P:vesicle-mediated transport"/>
    <property type="evidence" value="ECO:0007669"/>
    <property type="project" value="InterPro"/>
</dbReference>
<dbReference type="OrthoDB" id="300289at2759"/>